<accession>A0A2Z7ALN6</accession>
<gene>
    <name evidence="1" type="ORF">F511_15277</name>
</gene>
<organism evidence="1 2">
    <name type="scientific">Dorcoceras hygrometricum</name>
    <dbReference type="NCBI Taxonomy" id="472368"/>
    <lineage>
        <taxon>Eukaryota</taxon>
        <taxon>Viridiplantae</taxon>
        <taxon>Streptophyta</taxon>
        <taxon>Embryophyta</taxon>
        <taxon>Tracheophyta</taxon>
        <taxon>Spermatophyta</taxon>
        <taxon>Magnoliopsida</taxon>
        <taxon>eudicotyledons</taxon>
        <taxon>Gunneridae</taxon>
        <taxon>Pentapetalae</taxon>
        <taxon>asterids</taxon>
        <taxon>lamiids</taxon>
        <taxon>Lamiales</taxon>
        <taxon>Gesneriaceae</taxon>
        <taxon>Didymocarpoideae</taxon>
        <taxon>Trichosporeae</taxon>
        <taxon>Loxocarpinae</taxon>
        <taxon>Dorcoceras</taxon>
    </lineage>
</organism>
<dbReference type="EMBL" id="KV016230">
    <property type="protein sequence ID" value="KZV20034.1"/>
    <property type="molecule type" value="Genomic_DNA"/>
</dbReference>
<keyword evidence="2" id="KW-1185">Reference proteome</keyword>
<reference evidence="1 2" key="1">
    <citation type="journal article" date="2015" name="Proc. Natl. Acad. Sci. U.S.A.">
        <title>The resurrection genome of Boea hygrometrica: A blueprint for survival of dehydration.</title>
        <authorList>
            <person name="Xiao L."/>
            <person name="Yang G."/>
            <person name="Zhang L."/>
            <person name="Yang X."/>
            <person name="Zhao S."/>
            <person name="Ji Z."/>
            <person name="Zhou Q."/>
            <person name="Hu M."/>
            <person name="Wang Y."/>
            <person name="Chen M."/>
            <person name="Xu Y."/>
            <person name="Jin H."/>
            <person name="Xiao X."/>
            <person name="Hu G."/>
            <person name="Bao F."/>
            <person name="Hu Y."/>
            <person name="Wan P."/>
            <person name="Li L."/>
            <person name="Deng X."/>
            <person name="Kuang T."/>
            <person name="Xiang C."/>
            <person name="Zhu J.K."/>
            <person name="Oliver M.J."/>
            <person name="He Y."/>
        </authorList>
    </citation>
    <scope>NUCLEOTIDE SEQUENCE [LARGE SCALE GENOMIC DNA]</scope>
    <source>
        <strain evidence="2">cv. XS01</strain>
    </source>
</reference>
<dbReference type="OrthoDB" id="1713237at2759"/>
<evidence type="ECO:0000313" key="1">
    <source>
        <dbReference type="EMBL" id="KZV20034.1"/>
    </source>
</evidence>
<name>A0A2Z7ALN6_9LAMI</name>
<proteinExistence type="predicted"/>
<dbReference type="Proteomes" id="UP000250235">
    <property type="component" value="Unassembled WGS sequence"/>
</dbReference>
<dbReference type="AlphaFoldDB" id="A0A2Z7ALN6"/>
<sequence length="83" mass="9949">MKEEYIKSDRTKHITPKFFEFPQELVKKNDINIHYIQSSENSSDLFTKVIPTTVLERIYIQHWDASLTKYVKNQLCQHEGEFT</sequence>
<protein>
    <submittedName>
        <fullName evidence="1">Uncharacterized protein</fullName>
    </submittedName>
</protein>
<evidence type="ECO:0000313" key="2">
    <source>
        <dbReference type="Proteomes" id="UP000250235"/>
    </source>
</evidence>